<protein>
    <recommendedName>
        <fullName evidence="2">Histone deacetylase complex subunit SAP18</fullName>
    </recommendedName>
    <alternativeName>
        <fullName evidence="6">18 kDa Sin3-associated polypeptide</fullName>
    </alternativeName>
    <alternativeName>
        <fullName evidence="8">Sin3-associated polypeptide p18</fullName>
    </alternativeName>
</protein>
<organism evidence="10 11">
    <name type="scientific">Pelusios castaneus</name>
    <name type="common">West African mud turtle</name>
    <dbReference type="NCBI Taxonomy" id="367368"/>
    <lineage>
        <taxon>Eukaryota</taxon>
        <taxon>Metazoa</taxon>
        <taxon>Chordata</taxon>
        <taxon>Craniata</taxon>
        <taxon>Vertebrata</taxon>
        <taxon>Euteleostomi</taxon>
        <taxon>Archelosauria</taxon>
        <taxon>Testudinata</taxon>
        <taxon>Testudines</taxon>
        <taxon>Pleurodira</taxon>
        <taxon>Pelomedusidae</taxon>
        <taxon>Pelusios</taxon>
    </lineage>
</organism>
<comment type="similarity">
    <text evidence="1">Belongs to the SAP18 family.</text>
</comment>
<evidence type="ECO:0000256" key="2">
    <source>
        <dbReference type="ARBA" id="ARBA00017426"/>
    </source>
</evidence>
<evidence type="ECO:0000256" key="9">
    <source>
        <dbReference type="SAM" id="MobiDB-lite"/>
    </source>
</evidence>
<feature type="compositionally biased region" description="Polar residues" evidence="9">
    <location>
        <begin position="46"/>
        <end position="58"/>
    </location>
</feature>
<evidence type="ECO:0000256" key="7">
    <source>
        <dbReference type="ARBA" id="ARBA00063057"/>
    </source>
</evidence>
<name>A0A8C8S0X8_9SAUR</name>
<evidence type="ECO:0000256" key="4">
    <source>
        <dbReference type="ARBA" id="ARBA00023015"/>
    </source>
</evidence>
<dbReference type="AlphaFoldDB" id="A0A8C8S0X8"/>
<keyword evidence="11" id="KW-1185">Reference proteome</keyword>
<dbReference type="Pfam" id="PF06487">
    <property type="entry name" value="SAP18"/>
    <property type="match status" value="1"/>
</dbReference>
<accession>A0A8C8S0X8</accession>
<feature type="region of interest" description="Disordered" evidence="9">
    <location>
        <begin position="1"/>
        <end position="92"/>
    </location>
</feature>
<evidence type="ECO:0000256" key="1">
    <source>
        <dbReference type="ARBA" id="ARBA00009143"/>
    </source>
</evidence>
<evidence type="ECO:0000256" key="6">
    <source>
        <dbReference type="ARBA" id="ARBA00030511"/>
    </source>
</evidence>
<dbReference type="Ensembl" id="ENSPCET00000014751.1">
    <property type="protein sequence ID" value="ENSPCEP00000014229.1"/>
    <property type="gene ID" value="ENSPCEG00000011304.1"/>
</dbReference>
<keyword evidence="5" id="KW-0804">Transcription</keyword>
<dbReference type="PANTHER" id="PTHR13082:SF0">
    <property type="entry name" value="HISTONE DEACETYLASE COMPLEX SUBUNIT SAP18"/>
    <property type="match status" value="1"/>
</dbReference>
<reference evidence="10" key="2">
    <citation type="submission" date="2025-09" db="UniProtKB">
        <authorList>
            <consortium name="Ensembl"/>
        </authorList>
    </citation>
    <scope>IDENTIFICATION</scope>
</reference>
<dbReference type="Gene3D" id="3.10.20.550">
    <property type="entry name" value="ASAP complex, SAP18 subunit"/>
    <property type="match status" value="1"/>
</dbReference>
<dbReference type="PANTHER" id="PTHR13082">
    <property type="entry name" value="SAP18"/>
    <property type="match status" value="1"/>
</dbReference>
<dbReference type="GO" id="GO:0005634">
    <property type="term" value="C:nucleus"/>
    <property type="evidence" value="ECO:0007669"/>
    <property type="project" value="TreeGrafter"/>
</dbReference>
<evidence type="ECO:0000256" key="3">
    <source>
        <dbReference type="ARBA" id="ARBA00022491"/>
    </source>
</evidence>
<evidence type="ECO:0000256" key="5">
    <source>
        <dbReference type="ARBA" id="ARBA00023163"/>
    </source>
</evidence>
<dbReference type="InterPro" id="IPR010516">
    <property type="entry name" value="SAP18"/>
</dbReference>
<proteinExistence type="inferred from homology"/>
<evidence type="ECO:0000313" key="10">
    <source>
        <dbReference type="Ensembl" id="ENSPCEP00000014229.1"/>
    </source>
</evidence>
<evidence type="ECO:0000256" key="8">
    <source>
        <dbReference type="ARBA" id="ARBA00081958"/>
    </source>
</evidence>
<dbReference type="GO" id="GO:0003714">
    <property type="term" value="F:transcription corepressor activity"/>
    <property type="evidence" value="ECO:0007669"/>
    <property type="project" value="TreeGrafter"/>
</dbReference>
<sequence>RPRRGDGGAQAVRAAAKQLHSTRAPPRVYGRPAPRERAPLSLRPGGSSQPRAGSYTPSPRSPTGGHPAKAAAQPLPGAEEHNASALPHQPDDRLRLRSRTIGSALFPSEPLKPALIYCARAPLGSLSSLSFVASRGSLLSRDIRVLPCFPPPKYYRRYPAARSRPAAGKMAVESRVTQEEIKKEPEKPIDREKTCPLLLRVFTTNNGRHHRMDEFSRGNVPSSELQIYTWMDATLKELTSLVKEVYPEARKKGTHFNFAIVYTELKRPGYRVKEIGSTMSGRKGTDDSMTLQSQKFQIGDYLDIAITPPNRAPPPSGRMRPY</sequence>
<keyword evidence="4" id="KW-0805">Transcription regulation</keyword>
<reference evidence="10" key="1">
    <citation type="submission" date="2025-08" db="UniProtKB">
        <authorList>
            <consortium name="Ensembl"/>
        </authorList>
    </citation>
    <scope>IDENTIFICATION</scope>
</reference>
<dbReference type="Proteomes" id="UP000694393">
    <property type="component" value="Unplaced"/>
</dbReference>
<comment type="subunit">
    <text evidence="7">Found in a mRNA splicing-dependent exon junction complex (EJC). Component of the heterotrimeric ASAP (apoptosis- and splicing-associated protein) and PSAP complexes consisting of RNPS1, SAP18 and either ACIN1 or PNN, respectively; the ASAP and PSAP complexes probably are formed mutually exclusive. For the ASAP complex, the association of SAP18 seems to require a preformed RNPS1:ACIN1 complex. Forms a complex with SIN3A and HDAC1. Interacts with SUFU.</text>
</comment>
<keyword evidence="3" id="KW-0678">Repressor</keyword>
<evidence type="ECO:0000313" key="11">
    <source>
        <dbReference type="Proteomes" id="UP000694393"/>
    </source>
</evidence>
<dbReference type="FunFam" id="3.10.20.550:FF:000001">
    <property type="entry name" value="Histone deacetylase complex subunit SAP18"/>
    <property type="match status" value="1"/>
</dbReference>
<dbReference type="InterPro" id="IPR042534">
    <property type="entry name" value="SAP18_sf"/>
</dbReference>